<evidence type="ECO:0000256" key="4">
    <source>
        <dbReference type="ARBA" id="ARBA00022741"/>
    </source>
</evidence>
<dbReference type="GO" id="GO:0005886">
    <property type="term" value="C:plasma membrane"/>
    <property type="evidence" value="ECO:0007669"/>
    <property type="project" value="UniProtKB-SubCell"/>
</dbReference>
<dbReference type="OrthoDB" id="8554730at2"/>
<dbReference type="InterPro" id="IPR027417">
    <property type="entry name" value="P-loop_NTPase"/>
</dbReference>
<dbReference type="PANTHER" id="PTHR43394:SF1">
    <property type="entry name" value="ATP-BINDING CASSETTE SUB-FAMILY B MEMBER 10, MITOCHONDRIAL"/>
    <property type="match status" value="1"/>
</dbReference>
<feature type="transmembrane region" description="Helical" evidence="8">
    <location>
        <begin position="265"/>
        <end position="283"/>
    </location>
</feature>
<dbReference type="PROSITE" id="PS00211">
    <property type="entry name" value="ABC_TRANSPORTER_1"/>
    <property type="match status" value="1"/>
</dbReference>
<keyword evidence="2" id="KW-1003">Cell membrane</keyword>
<dbReference type="Pfam" id="PF00664">
    <property type="entry name" value="ABC_membrane"/>
    <property type="match status" value="1"/>
</dbReference>
<dbReference type="InParanoid" id="A0A4R6QU11"/>
<evidence type="ECO:0000256" key="8">
    <source>
        <dbReference type="SAM" id="Phobius"/>
    </source>
</evidence>
<dbReference type="GO" id="GO:0016887">
    <property type="term" value="F:ATP hydrolysis activity"/>
    <property type="evidence" value="ECO:0007669"/>
    <property type="project" value="InterPro"/>
</dbReference>
<dbReference type="Gene3D" id="3.40.50.300">
    <property type="entry name" value="P-loop containing nucleotide triphosphate hydrolases"/>
    <property type="match status" value="1"/>
</dbReference>
<proteinExistence type="predicted"/>
<feature type="transmembrane region" description="Helical" evidence="8">
    <location>
        <begin position="303"/>
        <end position="324"/>
    </location>
</feature>
<dbReference type="GO" id="GO:0015421">
    <property type="term" value="F:ABC-type oligopeptide transporter activity"/>
    <property type="evidence" value="ECO:0007669"/>
    <property type="project" value="TreeGrafter"/>
</dbReference>
<dbReference type="GO" id="GO:0005524">
    <property type="term" value="F:ATP binding"/>
    <property type="evidence" value="ECO:0007669"/>
    <property type="project" value="UniProtKB-KW"/>
</dbReference>
<name>A0A4R6QU11_9BURK</name>
<dbReference type="SUPFAM" id="SSF90123">
    <property type="entry name" value="ABC transporter transmembrane region"/>
    <property type="match status" value="1"/>
</dbReference>
<keyword evidence="5 11" id="KW-0067">ATP-binding</keyword>
<dbReference type="InterPro" id="IPR036640">
    <property type="entry name" value="ABC1_TM_sf"/>
</dbReference>
<keyword evidence="7 8" id="KW-0472">Membrane</keyword>
<dbReference type="Pfam" id="PF00005">
    <property type="entry name" value="ABC_tran"/>
    <property type="match status" value="1"/>
</dbReference>
<gene>
    <name evidence="11" type="ORF">DES47_101987</name>
</gene>
<keyword evidence="4" id="KW-0547">Nucleotide-binding</keyword>
<evidence type="ECO:0000256" key="2">
    <source>
        <dbReference type="ARBA" id="ARBA00022475"/>
    </source>
</evidence>
<comment type="subcellular location">
    <subcellularLocation>
        <location evidence="1">Cell membrane</location>
        <topology evidence="1">Multi-pass membrane protein</topology>
    </subcellularLocation>
</comment>
<organism evidence="11 12">
    <name type="scientific">Roseateles toxinivorans</name>
    <dbReference type="NCBI Taxonomy" id="270368"/>
    <lineage>
        <taxon>Bacteria</taxon>
        <taxon>Pseudomonadati</taxon>
        <taxon>Pseudomonadota</taxon>
        <taxon>Betaproteobacteria</taxon>
        <taxon>Burkholderiales</taxon>
        <taxon>Sphaerotilaceae</taxon>
        <taxon>Roseateles</taxon>
    </lineage>
</organism>
<dbReference type="PANTHER" id="PTHR43394">
    <property type="entry name" value="ATP-DEPENDENT PERMEASE MDL1, MITOCHONDRIAL"/>
    <property type="match status" value="1"/>
</dbReference>
<evidence type="ECO:0000256" key="6">
    <source>
        <dbReference type="ARBA" id="ARBA00022989"/>
    </source>
</evidence>
<dbReference type="CDD" id="cd03249">
    <property type="entry name" value="ABC_MTABC3_MDL1_MDL2"/>
    <property type="match status" value="1"/>
</dbReference>
<evidence type="ECO:0000313" key="11">
    <source>
        <dbReference type="EMBL" id="TDP74917.1"/>
    </source>
</evidence>
<dbReference type="PROSITE" id="PS50929">
    <property type="entry name" value="ABC_TM1F"/>
    <property type="match status" value="1"/>
</dbReference>
<sequence>MSETLNTALSSNKRLEATAPPRSLSGLLPFLRPYRGRIAMAGLFLLLAAVTTLVFPLALRSLIDQGVVATDPGARVMALQGHFLALFAVGAALGLFSAGRFYMVTWLGERVTADLRNAVYAHVVRQSPEFFESTQTGEVLSRLTTDTTVVQTVVGSSLSMGLRNTVMGIGALVMLIITNPYVMTQVLGILILVVLPSLYFGRRVRKLSRASQDRVADSSAIAAEVLNAVPVVQSYTQEAREAQRFTVATENAFDTARKRTRVRSFLVAFMITATFGALLWGLYQGTQAVVAGSITAGHLGQTVVYVILLVSSVAVLSEVYGDVLRAAGATERLMELLNSKSPVAEPVQPRALPAVNGGSAISFEHVGFNYPSRPLQPALHDFSLQVRPGETVALVGPSGAGKSTVFQLMLRFYDIGSGRLTLDGVPVDQAALNDLRHRVGIVPQDSVVFSVNAMENIRYGRPEASDDEVIAAAKAAFAHDFITALPEGYQTFLGERGVRLSGGQRQRISIARAILKNPPLLLLDEATSALDAESERMVQAALETAMQGRTTLVIAHRLATVQKADRIVVLEHGRIVEVGSHAELSAQGGLYARLAALQFDTGHA</sequence>
<feature type="transmembrane region" description="Helical" evidence="8">
    <location>
        <begin position="79"/>
        <end position="102"/>
    </location>
</feature>
<feature type="domain" description="ABC transporter" evidence="9">
    <location>
        <begin position="361"/>
        <end position="597"/>
    </location>
</feature>
<reference evidence="11 12" key="1">
    <citation type="submission" date="2019-03" db="EMBL/GenBank/DDBJ databases">
        <title>Genomic Encyclopedia of Type Strains, Phase IV (KMG-IV): sequencing the most valuable type-strain genomes for metagenomic binning, comparative biology and taxonomic classification.</title>
        <authorList>
            <person name="Goeker M."/>
        </authorList>
    </citation>
    <scope>NUCLEOTIDE SEQUENCE [LARGE SCALE GENOMIC DNA]</scope>
    <source>
        <strain evidence="11 12">DSM 16998</strain>
    </source>
</reference>
<keyword evidence="6 8" id="KW-1133">Transmembrane helix</keyword>
<dbReference type="FunFam" id="3.40.50.300:FF:000218">
    <property type="entry name" value="Multidrug ABC transporter ATP-binding protein"/>
    <property type="match status" value="1"/>
</dbReference>
<accession>A0A4R6QU11</accession>
<dbReference type="InterPro" id="IPR003439">
    <property type="entry name" value="ABC_transporter-like_ATP-bd"/>
</dbReference>
<dbReference type="EMBL" id="SNXS01000001">
    <property type="protein sequence ID" value="TDP74917.1"/>
    <property type="molecule type" value="Genomic_DNA"/>
</dbReference>
<feature type="domain" description="ABC transmembrane type-1" evidence="10">
    <location>
        <begin position="39"/>
        <end position="325"/>
    </location>
</feature>
<comment type="caution">
    <text evidence="11">The sequence shown here is derived from an EMBL/GenBank/DDBJ whole genome shotgun (WGS) entry which is preliminary data.</text>
</comment>
<dbReference type="SMART" id="SM00382">
    <property type="entry name" value="AAA"/>
    <property type="match status" value="1"/>
</dbReference>
<feature type="transmembrane region" description="Helical" evidence="8">
    <location>
        <begin position="183"/>
        <end position="201"/>
    </location>
</feature>
<dbReference type="InterPro" id="IPR039421">
    <property type="entry name" value="Type_1_exporter"/>
</dbReference>
<dbReference type="PROSITE" id="PS50893">
    <property type="entry name" value="ABC_TRANSPORTER_2"/>
    <property type="match status" value="1"/>
</dbReference>
<evidence type="ECO:0000259" key="10">
    <source>
        <dbReference type="PROSITE" id="PS50929"/>
    </source>
</evidence>
<dbReference type="RefSeq" id="WP_133699507.1">
    <property type="nucleotide sequence ID" value="NZ_SNXS01000001.1"/>
</dbReference>
<dbReference type="InterPro" id="IPR003593">
    <property type="entry name" value="AAA+_ATPase"/>
</dbReference>
<evidence type="ECO:0000256" key="3">
    <source>
        <dbReference type="ARBA" id="ARBA00022692"/>
    </source>
</evidence>
<evidence type="ECO:0000259" key="9">
    <source>
        <dbReference type="PROSITE" id="PS50893"/>
    </source>
</evidence>
<dbReference type="InterPro" id="IPR011527">
    <property type="entry name" value="ABC1_TM_dom"/>
</dbReference>
<dbReference type="InterPro" id="IPR017871">
    <property type="entry name" value="ABC_transporter-like_CS"/>
</dbReference>
<dbReference type="Gene3D" id="1.20.1560.10">
    <property type="entry name" value="ABC transporter type 1, transmembrane domain"/>
    <property type="match status" value="1"/>
</dbReference>
<evidence type="ECO:0000313" key="12">
    <source>
        <dbReference type="Proteomes" id="UP000295361"/>
    </source>
</evidence>
<dbReference type="AlphaFoldDB" id="A0A4R6QU11"/>
<feature type="transmembrane region" description="Helical" evidence="8">
    <location>
        <begin position="161"/>
        <end position="177"/>
    </location>
</feature>
<dbReference type="Proteomes" id="UP000295361">
    <property type="component" value="Unassembled WGS sequence"/>
</dbReference>
<protein>
    <submittedName>
        <fullName evidence="11">ATP-binding cassette subfamily B protein</fullName>
    </submittedName>
</protein>
<evidence type="ECO:0000256" key="7">
    <source>
        <dbReference type="ARBA" id="ARBA00023136"/>
    </source>
</evidence>
<keyword evidence="12" id="KW-1185">Reference proteome</keyword>
<evidence type="ECO:0000256" key="5">
    <source>
        <dbReference type="ARBA" id="ARBA00022840"/>
    </source>
</evidence>
<dbReference type="CDD" id="cd18575">
    <property type="entry name" value="ABC_6TM_bac_exporter_ABCB8_10_like"/>
    <property type="match status" value="1"/>
</dbReference>
<feature type="transmembrane region" description="Helical" evidence="8">
    <location>
        <begin position="38"/>
        <end position="59"/>
    </location>
</feature>
<keyword evidence="3 8" id="KW-0812">Transmembrane</keyword>
<dbReference type="SUPFAM" id="SSF52540">
    <property type="entry name" value="P-loop containing nucleoside triphosphate hydrolases"/>
    <property type="match status" value="1"/>
</dbReference>
<evidence type="ECO:0000256" key="1">
    <source>
        <dbReference type="ARBA" id="ARBA00004651"/>
    </source>
</evidence>